<accession>A0ABV0RAJ2</accession>
<keyword evidence="3" id="KW-1185">Reference proteome</keyword>
<dbReference type="Proteomes" id="UP001434883">
    <property type="component" value="Unassembled WGS sequence"/>
</dbReference>
<evidence type="ECO:0000313" key="2">
    <source>
        <dbReference type="EMBL" id="MEQ2205172.1"/>
    </source>
</evidence>
<evidence type="ECO:0000313" key="3">
    <source>
        <dbReference type="Proteomes" id="UP001434883"/>
    </source>
</evidence>
<comment type="caution">
    <text evidence="2">The sequence shown here is derived from an EMBL/GenBank/DDBJ whole genome shotgun (WGS) entry which is preliminary data.</text>
</comment>
<gene>
    <name evidence="2" type="ORF">XENOCAPTIV_027529</name>
</gene>
<evidence type="ECO:0008006" key="4">
    <source>
        <dbReference type="Google" id="ProtNLM"/>
    </source>
</evidence>
<proteinExistence type="predicted"/>
<protein>
    <recommendedName>
        <fullName evidence="4">60S ribosomal protein L34</fullName>
    </recommendedName>
</protein>
<organism evidence="2 3">
    <name type="scientific">Xenoophorus captivus</name>
    <dbReference type="NCBI Taxonomy" id="1517983"/>
    <lineage>
        <taxon>Eukaryota</taxon>
        <taxon>Metazoa</taxon>
        <taxon>Chordata</taxon>
        <taxon>Craniata</taxon>
        <taxon>Vertebrata</taxon>
        <taxon>Euteleostomi</taxon>
        <taxon>Actinopterygii</taxon>
        <taxon>Neopterygii</taxon>
        <taxon>Teleostei</taxon>
        <taxon>Neoteleostei</taxon>
        <taxon>Acanthomorphata</taxon>
        <taxon>Ovalentaria</taxon>
        <taxon>Atherinomorphae</taxon>
        <taxon>Cyprinodontiformes</taxon>
        <taxon>Goodeidae</taxon>
        <taxon>Xenoophorus</taxon>
    </lineage>
</organism>
<reference evidence="2 3" key="1">
    <citation type="submission" date="2021-06" db="EMBL/GenBank/DDBJ databases">
        <authorList>
            <person name="Palmer J.M."/>
        </authorList>
    </citation>
    <scope>NUCLEOTIDE SEQUENCE [LARGE SCALE GENOMIC DNA]</scope>
    <source>
        <strain evidence="2 3">XC_2019</strain>
        <tissue evidence="2">Muscle</tissue>
    </source>
</reference>
<name>A0ABV0RAJ2_9TELE</name>
<evidence type="ECO:0000256" key="1">
    <source>
        <dbReference type="SAM" id="MobiDB-lite"/>
    </source>
</evidence>
<sequence length="99" mass="11315">MEYPCLRSAQVRSRKTAPGGFRTGKVSTKVPTKSVFFCKQEQIYRMVSKLYRKGKTLRQRSAGTVSSYTAKLRSLMSYTCPSPAPPGSRTWWWKKVSSR</sequence>
<feature type="region of interest" description="Disordered" evidence="1">
    <location>
        <begin position="1"/>
        <end position="25"/>
    </location>
</feature>
<dbReference type="EMBL" id="JAHRIN010040804">
    <property type="protein sequence ID" value="MEQ2205172.1"/>
    <property type="molecule type" value="Genomic_DNA"/>
</dbReference>